<sequence>MLFRMTAEAERRRLILIGVALTTSVAVVLAVVIASPFGARPTNDISVKLDLPYVGQGVSAGTPVMMHGVKIGSVTAVSSLPNGDVRLDADLQSGPTTGLTDSLGMDFRPANYFGVTSINLIAGDGGGPLRNGTHITTVPKGNFTLQALLSRLGEITGGVVTPQLISVVDRATRYTDGLNPLIETLVTTANAITTVQKVSTEQLLRNATGVTVALPSFVDNATAAGYDINQGSGFVTFNVSNESALPGQGIDVRPGQPQSEEFWRTRSVATLDVVANSFFGAIGKLLSSHPRELLPAVGLVNTMADPVPALVAPTGVAETLVELRTRFEKLYGGTPEQRALQVHIVLDNLPGVQAPIDAMGGP</sequence>
<comment type="caution">
    <text evidence="2">The sequence shown here is derived from an EMBL/GenBank/DDBJ whole genome shotgun (WGS) entry which is preliminary data.</text>
</comment>
<evidence type="ECO:0000313" key="2">
    <source>
        <dbReference type="EMBL" id="KDE98258.1"/>
    </source>
</evidence>
<dbReference type="eggNOG" id="COG1463">
    <property type="taxonomic scope" value="Bacteria"/>
</dbReference>
<reference evidence="2" key="1">
    <citation type="submission" date="2014-05" db="EMBL/GenBank/DDBJ databases">
        <title>Genome sequence of Mycobacterium aromaticivorans strain JS19b1T (= DSM 45407T).</title>
        <authorList>
            <person name="Kwak Y."/>
            <person name="Park G.-S."/>
            <person name="Li Q.X."/>
            <person name="Lee S.-E."/>
            <person name="Shin J.-H."/>
        </authorList>
    </citation>
    <scope>NUCLEOTIDE SEQUENCE [LARGE SCALE GENOMIC DNA]</scope>
    <source>
        <strain evidence="2">JS19b1</strain>
    </source>
</reference>
<name>A0A064CHP6_9MYCO</name>
<accession>A0A064CHP6</accession>
<evidence type="ECO:0000313" key="3">
    <source>
        <dbReference type="Proteomes" id="UP000022835"/>
    </source>
</evidence>
<feature type="domain" description="Mce/MlaD" evidence="1">
    <location>
        <begin position="47"/>
        <end position="123"/>
    </location>
</feature>
<dbReference type="Proteomes" id="UP000022835">
    <property type="component" value="Unassembled WGS sequence"/>
</dbReference>
<dbReference type="EMBL" id="JALN02000001">
    <property type="protein sequence ID" value="KDE98258.1"/>
    <property type="molecule type" value="Genomic_DNA"/>
</dbReference>
<gene>
    <name evidence="2" type="ORF">Y900_004700</name>
</gene>
<proteinExistence type="predicted"/>
<protein>
    <recommendedName>
        <fullName evidence="1">Mce/MlaD domain-containing protein</fullName>
    </recommendedName>
</protein>
<dbReference type="STRING" id="1440774.Y900_004700"/>
<dbReference type="AlphaFoldDB" id="A0A064CHP6"/>
<organism evidence="2 3">
    <name type="scientific">Mycolicibacterium aromaticivorans JS19b1 = JCM 16368</name>
    <dbReference type="NCBI Taxonomy" id="1440774"/>
    <lineage>
        <taxon>Bacteria</taxon>
        <taxon>Bacillati</taxon>
        <taxon>Actinomycetota</taxon>
        <taxon>Actinomycetes</taxon>
        <taxon>Mycobacteriales</taxon>
        <taxon>Mycobacteriaceae</taxon>
        <taxon>Mycolicibacterium</taxon>
    </lineage>
</organism>
<keyword evidence="3" id="KW-1185">Reference proteome</keyword>
<dbReference type="Pfam" id="PF02470">
    <property type="entry name" value="MlaD"/>
    <property type="match status" value="1"/>
</dbReference>
<evidence type="ECO:0000259" key="1">
    <source>
        <dbReference type="Pfam" id="PF02470"/>
    </source>
</evidence>
<dbReference type="InterPro" id="IPR003399">
    <property type="entry name" value="Mce/MlaD"/>
</dbReference>